<dbReference type="PROSITE" id="PS51750">
    <property type="entry name" value="BRO_N"/>
    <property type="match status" value="1"/>
</dbReference>
<dbReference type="RefSeq" id="WP_120666278.1">
    <property type="nucleotide sequence ID" value="NZ_AZRV01000006.1"/>
</dbReference>
<dbReference type="SMART" id="SM01040">
    <property type="entry name" value="Bro-N"/>
    <property type="match status" value="1"/>
</dbReference>
<proteinExistence type="predicted"/>
<name>A0A420VJ28_9BACI</name>
<evidence type="ECO:0000313" key="3">
    <source>
        <dbReference type="Proteomes" id="UP000286235"/>
    </source>
</evidence>
<feature type="domain" description="Bro-N" evidence="1">
    <location>
        <begin position="1"/>
        <end position="106"/>
    </location>
</feature>
<dbReference type="Proteomes" id="UP000286235">
    <property type="component" value="Unassembled WGS sequence"/>
</dbReference>
<dbReference type="Pfam" id="PF03374">
    <property type="entry name" value="ANT"/>
    <property type="match status" value="1"/>
</dbReference>
<evidence type="ECO:0000259" key="1">
    <source>
        <dbReference type="PROSITE" id="PS51750"/>
    </source>
</evidence>
<keyword evidence="3" id="KW-1185">Reference proteome</keyword>
<dbReference type="PANTHER" id="PTHR36180">
    <property type="entry name" value="DNA-BINDING PROTEIN-RELATED-RELATED"/>
    <property type="match status" value="1"/>
</dbReference>
<organism evidence="2 3">
    <name type="scientific">Caldibacillus debilis GB1</name>
    <dbReference type="NCBI Taxonomy" id="1339248"/>
    <lineage>
        <taxon>Bacteria</taxon>
        <taxon>Bacillati</taxon>
        <taxon>Bacillota</taxon>
        <taxon>Bacilli</taxon>
        <taxon>Bacillales</taxon>
        <taxon>Bacillaceae</taxon>
        <taxon>Caldibacillus</taxon>
    </lineage>
</organism>
<sequence>MHQLQRIFVFNGKPVRTLVINNEPWFVAKDVCDILDIKNNRDAISRLDDDEKDAVGITDSIGRKQQTTIISESGLYNLIFLSRKPEAKQFKRWVTHEVIPTIRKTGGYVANDDLFIQTYLPNADENTKLLFKTTLQTIRKQNEQIAEMKPKALFADAVETSESSILVGELAKILRQNGIEIGQNRLFQWLRENGYLCKQKGENFNLPTQYSMDLGLFEIKKRTINNPDGSVRVTRTPKVTGKGQIYFVNKFLSLKEEEVI</sequence>
<accession>A0A420VJ28</accession>
<comment type="caution">
    <text evidence="2">The sequence shown here is derived from an EMBL/GenBank/DDBJ whole genome shotgun (WGS) entry which is preliminary data.</text>
</comment>
<dbReference type="AlphaFoldDB" id="A0A420VJ28"/>
<dbReference type="Pfam" id="PF02498">
    <property type="entry name" value="Bro-N"/>
    <property type="match status" value="1"/>
</dbReference>
<reference evidence="2 3" key="1">
    <citation type="submission" date="2013-12" db="EMBL/GenBank/DDBJ databases">
        <title>Genome and proteome characterization of Caldibacillus debilis GB1 derived from a cellulolytic aero-tolerant co-culture.</title>
        <authorList>
            <person name="Wushke S.T."/>
            <person name="Zhang X."/>
            <person name="Fristensky B."/>
            <person name="Wilkins J.A."/>
            <person name="Levin D.B."/>
            <person name="Sparling R."/>
        </authorList>
    </citation>
    <scope>NUCLEOTIDE SEQUENCE [LARGE SCALE GENOMIC DNA]</scope>
    <source>
        <strain evidence="2 3">GB1</strain>
    </source>
</reference>
<evidence type="ECO:0000313" key="2">
    <source>
        <dbReference type="EMBL" id="RKO63526.1"/>
    </source>
</evidence>
<protein>
    <submittedName>
        <fullName evidence="2">Prophage antirepressor</fullName>
    </submittedName>
</protein>
<dbReference type="GO" id="GO:0003677">
    <property type="term" value="F:DNA binding"/>
    <property type="evidence" value="ECO:0007669"/>
    <property type="project" value="InterPro"/>
</dbReference>
<dbReference type="InterPro" id="IPR005039">
    <property type="entry name" value="Ant_C"/>
</dbReference>
<dbReference type="InterPro" id="IPR003497">
    <property type="entry name" value="BRO_N_domain"/>
</dbReference>
<dbReference type="EMBL" id="AZRV01000006">
    <property type="protein sequence ID" value="RKO63526.1"/>
    <property type="molecule type" value="Genomic_DNA"/>
</dbReference>
<gene>
    <name evidence="2" type="ORF">Cdeb_02789</name>
</gene>
<dbReference type="PANTHER" id="PTHR36180:SF2">
    <property type="entry name" value="BRO FAMILY PROTEIN"/>
    <property type="match status" value="1"/>
</dbReference>